<evidence type="ECO:0000259" key="2">
    <source>
        <dbReference type="Pfam" id="PF13349"/>
    </source>
</evidence>
<feature type="domain" description="DUF4097" evidence="2">
    <location>
        <begin position="39"/>
        <end position="315"/>
    </location>
</feature>
<name>A0A432Z4H0_9GAMM</name>
<dbReference type="EMBL" id="PIQF01000005">
    <property type="protein sequence ID" value="RUO72808.1"/>
    <property type="molecule type" value="Genomic_DNA"/>
</dbReference>
<reference evidence="3 4" key="1">
    <citation type="journal article" date="2011" name="Front. Microbiol.">
        <title>Genomic signatures of strain selection and enhancement in Bacillus atrophaeus var. globigii, a historical biowarfare simulant.</title>
        <authorList>
            <person name="Gibbons H.S."/>
            <person name="Broomall S.M."/>
            <person name="McNew L.A."/>
            <person name="Daligault H."/>
            <person name="Chapman C."/>
            <person name="Bruce D."/>
            <person name="Karavis M."/>
            <person name="Krepps M."/>
            <person name="McGregor P.A."/>
            <person name="Hong C."/>
            <person name="Park K.H."/>
            <person name="Akmal A."/>
            <person name="Feldman A."/>
            <person name="Lin J.S."/>
            <person name="Chang W.E."/>
            <person name="Higgs B.W."/>
            <person name="Demirev P."/>
            <person name="Lindquist J."/>
            <person name="Liem A."/>
            <person name="Fochler E."/>
            <person name="Read T.D."/>
            <person name="Tapia R."/>
            <person name="Johnson S."/>
            <person name="Bishop-Lilly K.A."/>
            <person name="Detter C."/>
            <person name="Han C."/>
            <person name="Sozhamannan S."/>
            <person name="Rosenzweig C.N."/>
            <person name="Skowronski E.W."/>
        </authorList>
    </citation>
    <scope>NUCLEOTIDE SEQUENCE [LARGE SCALE GENOMIC DNA]</scope>
    <source>
        <strain evidence="3 4">CL-SP19</strain>
    </source>
</reference>
<evidence type="ECO:0000313" key="3">
    <source>
        <dbReference type="EMBL" id="RUO72808.1"/>
    </source>
</evidence>
<evidence type="ECO:0000256" key="1">
    <source>
        <dbReference type="SAM" id="SignalP"/>
    </source>
</evidence>
<dbReference type="AlphaFoldDB" id="A0A432Z4H0"/>
<organism evidence="3 4">
    <name type="scientific">Idiomarina seosinensis</name>
    <dbReference type="NCBI Taxonomy" id="281739"/>
    <lineage>
        <taxon>Bacteria</taxon>
        <taxon>Pseudomonadati</taxon>
        <taxon>Pseudomonadota</taxon>
        <taxon>Gammaproteobacteria</taxon>
        <taxon>Alteromonadales</taxon>
        <taxon>Idiomarinaceae</taxon>
        <taxon>Idiomarina</taxon>
    </lineage>
</organism>
<dbReference type="OrthoDB" id="6194490at2"/>
<keyword evidence="4" id="KW-1185">Reference proteome</keyword>
<feature type="chain" id="PRO_5019202606" description="DUF4097 domain-containing protein" evidence="1">
    <location>
        <begin position="22"/>
        <end position="318"/>
    </location>
</feature>
<evidence type="ECO:0000313" key="4">
    <source>
        <dbReference type="Proteomes" id="UP000287908"/>
    </source>
</evidence>
<comment type="caution">
    <text evidence="3">The sequence shown here is derived from an EMBL/GenBank/DDBJ whole genome shotgun (WGS) entry which is preliminary data.</text>
</comment>
<dbReference type="RefSeq" id="WP_126785655.1">
    <property type="nucleotide sequence ID" value="NZ_PIQF01000005.1"/>
</dbReference>
<proteinExistence type="predicted"/>
<sequence length="318" mass="33827">MRILTLLAGLVLTMTSFYSLAQESVDKTLDVTAGTRVYLNNERGNLEVITHKKDQVRLVGTLDEKAEDLVFEVRSNGVRIDVRTPEQKGWGSDNSSGSDLTLYMPESSLLKVDSVSMNINASNLMGGIDVTSVSGDINLAGAEQQILLKTVSGNIATSELAGDVTIETVSGDIEDFDNKSPEGKYQAVSGDVTIRSSKLRVFELQNVSGKVSLELPVVDRVLLKNVSGDVEVLMGLSENARVEASSVSGDLNIRLNDQINASFAVNSSAGGDIINGLTDAVAEQSRWGASASLEFPVGTGAAEVKLRTVSGTVEIKQD</sequence>
<keyword evidence="1" id="KW-0732">Signal</keyword>
<protein>
    <recommendedName>
        <fullName evidence="2">DUF4097 domain-containing protein</fullName>
    </recommendedName>
</protein>
<feature type="signal peptide" evidence="1">
    <location>
        <begin position="1"/>
        <end position="21"/>
    </location>
</feature>
<dbReference type="InterPro" id="IPR025164">
    <property type="entry name" value="Toastrack_DUF4097"/>
</dbReference>
<gene>
    <name evidence="3" type="ORF">CWI81_12570</name>
</gene>
<dbReference type="Proteomes" id="UP000287908">
    <property type="component" value="Unassembled WGS sequence"/>
</dbReference>
<dbReference type="Pfam" id="PF13349">
    <property type="entry name" value="DUF4097"/>
    <property type="match status" value="1"/>
</dbReference>
<accession>A0A432Z4H0</accession>